<dbReference type="EC" id="3.4.11.1" evidence="3"/>
<dbReference type="EMBL" id="AEIJ01000220">
    <property type="status" value="NOT_ANNOTATED_CDS"/>
    <property type="molecule type" value="Genomic_DNA"/>
</dbReference>
<dbReference type="Pfam" id="PF00883">
    <property type="entry name" value="Peptidase_M17"/>
    <property type="match status" value="1"/>
</dbReference>
<dbReference type="AlphaFoldDB" id="U5H4K9"/>
<dbReference type="Gene3D" id="3.40.630.10">
    <property type="entry name" value="Zn peptidases"/>
    <property type="match status" value="1"/>
</dbReference>
<dbReference type="PRINTS" id="PR00481">
    <property type="entry name" value="LAMNOPPTDASE"/>
</dbReference>
<dbReference type="InterPro" id="IPR011356">
    <property type="entry name" value="Leucine_aapep/pepB"/>
</dbReference>
<keyword evidence="5" id="KW-0645">Protease</keyword>
<dbReference type="EMBL" id="GL541658">
    <property type="protein sequence ID" value="KDE07578.1"/>
    <property type="molecule type" value="Genomic_DNA"/>
</dbReference>
<dbReference type="Proteomes" id="UP000017200">
    <property type="component" value="Unassembled WGS sequence"/>
</dbReference>
<evidence type="ECO:0000313" key="8">
    <source>
        <dbReference type="EMBL" id="KDE07578.1"/>
    </source>
</evidence>
<evidence type="ECO:0000313" key="10">
    <source>
        <dbReference type="Proteomes" id="UP000017200"/>
    </source>
</evidence>
<keyword evidence="4" id="KW-0031">Aminopeptidase</keyword>
<dbReference type="GO" id="GO:0005737">
    <property type="term" value="C:cytoplasm"/>
    <property type="evidence" value="ECO:0007669"/>
    <property type="project" value="InterPro"/>
</dbReference>
<evidence type="ECO:0000256" key="6">
    <source>
        <dbReference type="ARBA" id="ARBA00022801"/>
    </source>
</evidence>
<proteinExistence type="inferred from homology"/>
<dbReference type="PROSITE" id="PS00631">
    <property type="entry name" value="CYTOSOL_AP"/>
    <property type="match status" value="1"/>
</dbReference>
<name>U5H4K9_USTV1</name>
<evidence type="ECO:0000256" key="2">
    <source>
        <dbReference type="ARBA" id="ARBA00009528"/>
    </source>
</evidence>
<comment type="similarity">
    <text evidence="2">Belongs to the peptidase M17 family.</text>
</comment>
<dbReference type="OMA" id="WPMPLPE"/>
<dbReference type="HAMAP" id="MF_00181">
    <property type="entry name" value="Cytosol_peptidase_M17"/>
    <property type="match status" value="1"/>
</dbReference>
<keyword evidence="10" id="KW-1185">Reference proteome</keyword>
<evidence type="ECO:0000259" key="7">
    <source>
        <dbReference type="PROSITE" id="PS00631"/>
    </source>
</evidence>
<evidence type="ECO:0000256" key="3">
    <source>
        <dbReference type="ARBA" id="ARBA00012565"/>
    </source>
</evidence>
<dbReference type="SUPFAM" id="SSF52949">
    <property type="entry name" value="Macro domain-like"/>
    <property type="match status" value="1"/>
</dbReference>
<dbReference type="GO" id="GO:0006508">
    <property type="term" value="P:proteolysis"/>
    <property type="evidence" value="ECO:0007669"/>
    <property type="project" value="UniProtKB-KW"/>
</dbReference>
<dbReference type="GO" id="GO:0030145">
    <property type="term" value="F:manganese ion binding"/>
    <property type="evidence" value="ECO:0007669"/>
    <property type="project" value="InterPro"/>
</dbReference>
<organism evidence="8">
    <name type="scientific">Microbotryum lychnidis-dioicae (strain p1A1 Lamole / MvSl-1064)</name>
    <name type="common">Anther smut fungus</name>
    <dbReference type="NCBI Taxonomy" id="683840"/>
    <lineage>
        <taxon>Eukaryota</taxon>
        <taxon>Fungi</taxon>
        <taxon>Dikarya</taxon>
        <taxon>Basidiomycota</taxon>
        <taxon>Pucciniomycotina</taxon>
        <taxon>Microbotryomycetes</taxon>
        <taxon>Microbotryales</taxon>
        <taxon>Microbotryaceae</taxon>
        <taxon>Microbotryum</taxon>
    </lineage>
</organism>
<evidence type="ECO:0000256" key="4">
    <source>
        <dbReference type="ARBA" id="ARBA00022438"/>
    </source>
</evidence>
<comment type="catalytic activity">
    <reaction evidence="1">
        <text>Release of an N-terminal amino acid, Xaa-|-Yaa-, in which Xaa is preferably Leu, but may be other amino acids including Pro although not Arg or Lys, and Yaa may be Pro. Amino acid amides and methyl esters are also readily hydrolyzed, but rates on arylamides are exceedingly low.</text>
        <dbReference type="EC" id="3.4.11.1"/>
    </reaction>
</comment>
<dbReference type="FunCoup" id="U5H4K9">
    <property type="interactions" value="354"/>
</dbReference>
<dbReference type="EnsemblFungi" id="MVLG_02247T0">
    <property type="protein sequence ID" value="MVLG_02247T0"/>
    <property type="gene ID" value="MVLG_02247"/>
</dbReference>
<protein>
    <recommendedName>
        <fullName evidence="3">leucyl aminopeptidase</fullName>
        <ecNumber evidence="3">3.4.11.1</ecNumber>
    </recommendedName>
</protein>
<evidence type="ECO:0000256" key="1">
    <source>
        <dbReference type="ARBA" id="ARBA00000135"/>
    </source>
</evidence>
<dbReference type="SUPFAM" id="SSF53187">
    <property type="entry name" value="Zn-dependent exopeptidases"/>
    <property type="match status" value="1"/>
</dbReference>
<dbReference type="InterPro" id="IPR043472">
    <property type="entry name" value="Macro_dom-like"/>
</dbReference>
<accession>U5H4K9</accession>
<dbReference type="InterPro" id="IPR000819">
    <property type="entry name" value="Peptidase_M17_C"/>
</dbReference>
<dbReference type="PANTHER" id="PTHR11963:SF23">
    <property type="entry name" value="CYTOSOL AMINOPEPTIDASE"/>
    <property type="match status" value="1"/>
</dbReference>
<dbReference type="InParanoid" id="U5H4K9"/>
<dbReference type="InterPro" id="IPR023042">
    <property type="entry name" value="Peptidase_M17_leu_NH2_pept"/>
</dbReference>
<feature type="domain" description="Cytosol aminopeptidase" evidence="7">
    <location>
        <begin position="363"/>
        <end position="370"/>
    </location>
</feature>
<dbReference type="HOGENOM" id="CLU_013734_2_2_1"/>
<evidence type="ECO:0000256" key="5">
    <source>
        <dbReference type="ARBA" id="ARBA00022670"/>
    </source>
</evidence>
<evidence type="ECO:0000313" key="9">
    <source>
        <dbReference type="EnsemblFungi" id="MVLG_02247T0"/>
    </source>
</evidence>
<dbReference type="Gene3D" id="3.40.220.10">
    <property type="entry name" value="Leucine Aminopeptidase, subunit E, domain 1"/>
    <property type="match status" value="1"/>
</dbReference>
<reference evidence="8 10" key="3">
    <citation type="journal article" date="2015" name="BMC Genomics">
        <title>Sex and parasites: genomic and transcriptomic analysis of Microbotryum lychnidis-dioicae, the biotrophic and plant-castrating anther smut fungus.</title>
        <authorList>
            <person name="Perlin M.H."/>
            <person name="Amselem J."/>
            <person name="Fontanillas E."/>
            <person name="Toh S.S."/>
            <person name="Chen Z."/>
            <person name="Goldberg J."/>
            <person name="Duplessis S."/>
            <person name="Henrissat B."/>
            <person name="Young S."/>
            <person name="Zeng Q."/>
            <person name="Aguileta G."/>
            <person name="Petit E."/>
            <person name="Badouin H."/>
            <person name="Andrews J."/>
            <person name="Razeeq D."/>
            <person name="Gabaldon T."/>
            <person name="Quesneville H."/>
            <person name="Giraud T."/>
            <person name="Hood M.E."/>
            <person name="Schultz D.J."/>
            <person name="Cuomo C.A."/>
        </authorList>
    </citation>
    <scope>NUCLEOTIDE SEQUENCE [LARGE SCALE GENOMIC DNA]</scope>
    <source>
        <strain evidence="10">p1A1 Lamole</strain>
        <strain evidence="8">P1A1 Lamole</strain>
    </source>
</reference>
<sequence>MLFKPLTRTSLIQTLRATPARYSRKMSSSTVYIGVSAGQPVSSAAAQAVDKDALAKLWQLSGTKDKAGEARTFFGVGGDKTVIAISTGTTPDNKGGATKENALKELSRRNAGVAVNAVKAINGEQIAIDPLHSPHSAAVGATLASFAFNLKTTTAAKKQLEPIQIDLLGSATESQLETESDKYGKPLTWETGKIYGEAQNWARYLKELPANICTPTRFCEMAEEKFEGLKNVEVQVHDLAWAEEKKMGSFISVSRGSDEPLRFLEIHYKGGKADEKPIALVGKGVTFDTGGISIKPAASMSDMRADMGGAATTTATMWAIAKLELPINAVLCCPLTENMPSGKATKPGDCITASNGVTLAIENTDAEGRLILADALYYASSTFKPSVIIDVATLTGAMMIALGNQFSGVFSNSDSLYAQLDVAAASEKDRVWRMPLDEGYLAQINTTNMDLNNTGGRLAGSATAAIFLKRFVDGLIVDGTDAEEGAEGGVNGGRGEPGSLTKWAHIDIAGTMDLAKGDGGYERAGMSGKITRTLIEFARRYRA</sequence>
<dbReference type="CDD" id="cd00433">
    <property type="entry name" value="Peptidase_M17"/>
    <property type="match status" value="1"/>
</dbReference>
<gene>
    <name evidence="8" type="ORF">MVLG_02247</name>
</gene>
<reference evidence="9" key="4">
    <citation type="submission" date="2015-06" db="UniProtKB">
        <authorList>
            <consortium name="EnsemblFungi"/>
        </authorList>
    </citation>
    <scope>IDENTIFICATION</scope>
</reference>
<reference evidence="10" key="1">
    <citation type="submission" date="2010-11" db="EMBL/GenBank/DDBJ databases">
        <title>The genome sequence of Microbotryum violaceum strain p1A1 Lamole.</title>
        <authorList>
            <person name="Cuomo C."/>
            <person name="Perlin M."/>
            <person name="Young S.K."/>
            <person name="Zeng Q."/>
            <person name="Gargeya S."/>
            <person name="Alvarado L."/>
            <person name="Berlin A."/>
            <person name="Chapman S.B."/>
            <person name="Chen Z."/>
            <person name="Freedman E."/>
            <person name="Gellesch M."/>
            <person name="Goldberg J."/>
            <person name="Griggs A."/>
            <person name="Gujja S."/>
            <person name="Heilman E."/>
            <person name="Heiman D."/>
            <person name="Howarth C."/>
            <person name="Mehta T."/>
            <person name="Neiman D."/>
            <person name="Pearson M."/>
            <person name="Roberts A."/>
            <person name="Saif S."/>
            <person name="Shea T."/>
            <person name="Shenoy N."/>
            <person name="Sisk P."/>
            <person name="Stolte C."/>
            <person name="Sykes S."/>
            <person name="White J."/>
            <person name="Yandava C."/>
            <person name="Haas B."/>
            <person name="Nusbaum C."/>
            <person name="Birren B."/>
        </authorList>
    </citation>
    <scope>NUCLEOTIDE SEQUENCE [LARGE SCALE GENOMIC DNA]</scope>
    <source>
        <strain evidence="10">p1A1 Lamole</strain>
    </source>
</reference>
<dbReference type="STRING" id="683840.U5H4K9"/>
<dbReference type="OrthoDB" id="412814at2759"/>
<keyword evidence="6" id="KW-0378">Hydrolase</keyword>
<dbReference type="GO" id="GO:0070006">
    <property type="term" value="F:metalloaminopeptidase activity"/>
    <property type="evidence" value="ECO:0007669"/>
    <property type="project" value="InterPro"/>
</dbReference>
<reference evidence="8" key="2">
    <citation type="submission" date="2010-11" db="EMBL/GenBank/DDBJ databases">
        <authorList>
            <consortium name="The Broad Institute Genome Sequencing Platform"/>
            <person name="Earl A."/>
            <person name="Ward D."/>
            <person name="Feldgarden M."/>
            <person name="Gevers D."/>
            <person name="Butler R."/>
            <person name="Young S.K."/>
            <person name="Zeng Q."/>
            <person name="Gargeya S."/>
            <person name="Fitzgerald M."/>
            <person name="Haas B."/>
            <person name="Abouelleil A."/>
            <person name="Alvarado L."/>
            <person name="Arachchi H.M."/>
            <person name="Berlin A."/>
            <person name="Brown A."/>
            <person name="Chapman S.B."/>
            <person name="Chen Z."/>
            <person name="Dunbar C."/>
            <person name="Freedman E."/>
            <person name="Gearin G."/>
            <person name="Gellesch M."/>
            <person name="Goldberg J."/>
            <person name="Griggs A."/>
            <person name="Gujja S."/>
            <person name="Heilman E."/>
            <person name="Heiman D."/>
            <person name="Howarth C."/>
            <person name="Larson L."/>
            <person name="Lui A."/>
            <person name="MacDonald P.J.P."/>
            <person name="Mehta T."/>
            <person name="Montmayeur A."/>
            <person name="Murphy C."/>
            <person name="Neiman D."/>
            <person name="Pearson M."/>
            <person name="Priest M."/>
            <person name="Roberts A."/>
            <person name="Saif S."/>
            <person name="Shea T."/>
            <person name="Shenoy N."/>
            <person name="Sisk P."/>
            <person name="Stolte C."/>
            <person name="Sykes S."/>
            <person name="White J."/>
            <person name="Yandava C."/>
            <person name="Wortman J."/>
            <person name="Nusbaum C."/>
            <person name="Birren B."/>
        </authorList>
    </citation>
    <scope>NUCLEOTIDE SEQUENCE</scope>
    <source>
        <strain evidence="8">P1A1 Lamole</strain>
    </source>
</reference>
<dbReference type="PANTHER" id="PTHR11963">
    <property type="entry name" value="LEUCINE AMINOPEPTIDASE-RELATED"/>
    <property type="match status" value="1"/>
</dbReference>